<name>A0A0D0VTB2_CRYGA</name>
<organism evidence="2">
    <name type="scientific">Cryptococcus bacillisporus CA1280</name>
    <dbReference type="NCBI Taxonomy" id="1296109"/>
    <lineage>
        <taxon>Eukaryota</taxon>
        <taxon>Fungi</taxon>
        <taxon>Dikarya</taxon>
        <taxon>Basidiomycota</taxon>
        <taxon>Agaricomycotina</taxon>
        <taxon>Tremellomycetes</taxon>
        <taxon>Tremellales</taxon>
        <taxon>Cryptococcaceae</taxon>
        <taxon>Cryptococcus</taxon>
        <taxon>Cryptococcus gattii species complex</taxon>
    </lineage>
</organism>
<gene>
    <name evidence="2" type="ORF">I312_00197</name>
</gene>
<dbReference type="SUPFAM" id="SSF81296">
    <property type="entry name" value="E set domains"/>
    <property type="match status" value="1"/>
</dbReference>
<sequence>MSSVHQDSVAFPTSGPSLGSPRGRTSSPGPHRPSADVLLFNSERQVPRPIYLRNSSPRGLSSRGEVKIHIPAWGIAFVRPPRPLEVHPSETTSSHSIGRPSKDTVLSGGLEIIMKERRRVKAISVGVQSVCRLYMGQSRSWEEDGIFERGVEVLSGDEEGIWLEKGSQSFSFSILLPGTLATTDSHTFGRVSYIITARVEGIESSTSSFSSIFKFKTLSSSLPSSASAIPNIADFERVIARSDKFAADIALGRARSASTSRSVANDRVSSPEPGTDRSSIDGQAVNDVIDSGSPPFDGLYTRRHSSDISPVSTPLSLASSLPDPSFGPLFGSSDGSTQSEKVDWLHGDLKGSRELSIYAVSPFTGGVSQLDVRKEGSVDGLGSWKFSAAAEVFSVSSVILLSISIPAPCAKTTIFLARLVLTQSYTITSPRTPNAPPSNPESPQKFVLYQVGRQHKAGDLAPARSADALWRGTEAGGAGGEEGWKVKAVARIPGHDKIRPTTYDGTITPIKVSHELTLQLYYSMDGLSVTGDCVKGPGALRVMQVKIPISIPSCHCVSDALHLPTYNRSNTSPWETIDEFMASQPDDKACMCGWTFAELGEAALKKMRMTERDEAEVHLRQLATEGNKGRREDNDNDDAVI</sequence>
<dbReference type="InterPro" id="IPR014752">
    <property type="entry name" value="Arrestin-like_C"/>
</dbReference>
<proteinExistence type="predicted"/>
<dbReference type="InterPro" id="IPR014756">
    <property type="entry name" value="Ig_E-set"/>
</dbReference>
<protein>
    <submittedName>
        <fullName evidence="2">Uncharacterized protein</fullName>
    </submittedName>
</protein>
<accession>A0A0D0VTB2</accession>
<feature type="region of interest" description="Disordered" evidence="1">
    <location>
        <begin position="260"/>
        <end position="287"/>
    </location>
</feature>
<reference evidence="2" key="1">
    <citation type="submission" date="2015-01" db="EMBL/GenBank/DDBJ databases">
        <title>The Genome Sequence of Cryptococcus gattii CA1280.</title>
        <authorList>
            <consortium name="The Broad Institute Genomics Platform"/>
            <person name="Cuomo C."/>
            <person name="Litvintseva A."/>
            <person name="Chen Y."/>
            <person name="Heitman J."/>
            <person name="Sun S."/>
            <person name="Springer D."/>
            <person name="Dromer F."/>
            <person name="Young S."/>
            <person name="Zeng Q."/>
            <person name="Gargeya S."/>
            <person name="Abouelleil A."/>
            <person name="Alvarado L."/>
            <person name="Chapman S.B."/>
            <person name="Gainer-Dewar J."/>
            <person name="Goldberg J."/>
            <person name="Griggs A."/>
            <person name="Gujja S."/>
            <person name="Hansen M."/>
            <person name="Howarth C."/>
            <person name="Imamovic A."/>
            <person name="Larimer J."/>
            <person name="Murphy C."/>
            <person name="Naylor J."/>
            <person name="Pearson M."/>
            <person name="Priest M."/>
            <person name="Roberts A."/>
            <person name="Saif S."/>
            <person name="Shea T."/>
            <person name="Sykes S."/>
            <person name="Wortman J."/>
            <person name="Nusbaum C."/>
            <person name="Birren B."/>
        </authorList>
    </citation>
    <scope>NUCLEOTIDE SEQUENCE [LARGE SCALE GENOMIC DNA]</scope>
    <source>
        <strain evidence="2">CA1280</strain>
    </source>
</reference>
<dbReference type="HOGENOM" id="CLU_021058_0_0_1"/>
<feature type="region of interest" description="Disordered" evidence="1">
    <location>
        <begin position="1"/>
        <end position="36"/>
    </location>
</feature>
<dbReference type="OrthoDB" id="3345971at2759"/>
<evidence type="ECO:0000313" key="2">
    <source>
        <dbReference type="EMBL" id="KIR50266.1"/>
    </source>
</evidence>
<dbReference type="Gene3D" id="2.60.40.640">
    <property type="match status" value="1"/>
</dbReference>
<dbReference type="AlphaFoldDB" id="A0A0D0VTB2"/>
<evidence type="ECO:0000256" key="1">
    <source>
        <dbReference type="SAM" id="MobiDB-lite"/>
    </source>
</evidence>
<feature type="region of interest" description="Disordered" evidence="1">
    <location>
        <begin position="621"/>
        <end position="641"/>
    </location>
</feature>
<dbReference type="EMBL" id="KN847973">
    <property type="protein sequence ID" value="KIR50266.1"/>
    <property type="molecule type" value="Genomic_DNA"/>
</dbReference>